<evidence type="ECO:0000313" key="9">
    <source>
        <dbReference type="Proteomes" id="UP000323946"/>
    </source>
</evidence>
<dbReference type="InterPro" id="IPR004839">
    <property type="entry name" value="Aminotransferase_I/II_large"/>
</dbReference>
<dbReference type="Proteomes" id="UP000323946">
    <property type="component" value="Unassembled WGS sequence"/>
</dbReference>
<dbReference type="SUPFAM" id="SSF53383">
    <property type="entry name" value="PLP-dependent transferases"/>
    <property type="match status" value="1"/>
</dbReference>
<name>A0A5M7BP97_SACHI</name>
<dbReference type="GO" id="GO:0006520">
    <property type="term" value="P:amino acid metabolic process"/>
    <property type="evidence" value="ECO:0007669"/>
    <property type="project" value="InterPro"/>
</dbReference>
<evidence type="ECO:0000256" key="2">
    <source>
        <dbReference type="ARBA" id="ARBA00007441"/>
    </source>
</evidence>
<keyword evidence="5" id="KW-0663">Pyridoxal phosphate</keyword>
<dbReference type="OrthoDB" id="9763453at2"/>
<keyword evidence="4 6" id="KW-0808">Transferase</keyword>
<dbReference type="EMBL" id="VWPH01000013">
    <property type="protein sequence ID" value="KAA5829094.1"/>
    <property type="molecule type" value="Genomic_DNA"/>
</dbReference>
<dbReference type="EC" id="2.6.1.-" evidence="6"/>
<reference evidence="8 9" key="1">
    <citation type="submission" date="2019-09" db="EMBL/GenBank/DDBJ databases">
        <title>Draft genome sequence of the thermophilic Saccharopolyspora hirsuta VKM Ac-666T.</title>
        <authorList>
            <person name="Lobastova T.G."/>
            <person name="Fokina V."/>
            <person name="Bragin E.Y."/>
            <person name="Shtratnikova V.Y."/>
            <person name="Starodumova I.P."/>
            <person name="Tarlachkov S.V."/>
            <person name="Donova M.V."/>
        </authorList>
    </citation>
    <scope>NUCLEOTIDE SEQUENCE [LARGE SCALE GENOMIC DNA]</scope>
    <source>
        <strain evidence="8 9">VKM Ac-666</strain>
    </source>
</reference>
<protein>
    <recommendedName>
        <fullName evidence="6">Aminotransferase</fullName>
        <ecNumber evidence="6">2.6.1.-</ecNumber>
    </recommendedName>
</protein>
<comment type="similarity">
    <text evidence="2 6">Belongs to the class-I pyridoxal-phosphate-dependent aminotransferase family.</text>
</comment>
<organism evidence="8 9">
    <name type="scientific">Saccharopolyspora hirsuta</name>
    <dbReference type="NCBI Taxonomy" id="1837"/>
    <lineage>
        <taxon>Bacteria</taxon>
        <taxon>Bacillati</taxon>
        <taxon>Actinomycetota</taxon>
        <taxon>Actinomycetes</taxon>
        <taxon>Pseudonocardiales</taxon>
        <taxon>Pseudonocardiaceae</taxon>
        <taxon>Saccharopolyspora</taxon>
    </lineage>
</organism>
<accession>A0A5M7BP97</accession>
<dbReference type="InterPro" id="IPR004838">
    <property type="entry name" value="NHTrfase_class1_PyrdxlP-BS"/>
</dbReference>
<dbReference type="InterPro" id="IPR015424">
    <property type="entry name" value="PyrdxlP-dep_Trfase"/>
</dbReference>
<evidence type="ECO:0000256" key="4">
    <source>
        <dbReference type="ARBA" id="ARBA00022679"/>
    </source>
</evidence>
<dbReference type="InterPro" id="IPR015421">
    <property type="entry name" value="PyrdxlP-dep_Trfase_major"/>
</dbReference>
<keyword evidence="9" id="KW-1185">Reference proteome</keyword>
<dbReference type="PROSITE" id="PS00105">
    <property type="entry name" value="AA_TRANSFER_CLASS_1"/>
    <property type="match status" value="1"/>
</dbReference>
<evidence type="ECO:0000256" key="6">
    <source>
        <dbReference type="RuleBase" id="RU000481"/>
    </source>
</evidence>
<comment type="cofactor">
    <cofactor evidence="1 6">
        <name>pyridoxal 5'-phosphate</name>
        <dbReference type="ChEBI" id="CHEBI:597326"/>
    </cofactor>
</comment>
<sequence>MVDPAVLGVAQRADVAPFQVMEVLTAAAERQRVKGDVVSLAAGQPSTPAPRAVREAAAAALQGDPLGYTEQLGLPALREAIAGHCDRSYGLSVQADDVVVTTGASGAFLLAFLAAFDAGDRVALARPGYPAYRNILAALGCEVVELPCDASTRFQPTVAMLEELDRPVRGLIVASPANPTGTVLSGAELADLAAWCEANGVQLISDEIYHGLSYGDPLHSAWEFSREAVVVNSFSKFWSMTGWRLGWMLVPPRLRRAVDSLTGNFTLCPPALSQHAAIEAFSASALDEAAGHVERYRKNRELLLNGLESLGITRVAPADGAFYAWADIGHLTDDATAFCRRLLDETGVAVVPGADFDPDLGNRYVRMSFAGSTDDIAEALDRLKTWLPTSGPGKP</sequence>
<dbReference type="Gene3D" id="3.40.640.10">
    <property type="entry name" value="Type I PLP-dependent aspartate aminotransferase-like (Major domain)"/>
    <property type="match status" value="1"/>
</dbReference>
<gene>
    <name evidence="8" type="ORF">F1721_25800</name>
</gene>
<proteinExistence type="inferred from homology"/>
<dbReference type="AlphaFoldDB" id="A0A5M7BP97"/>
<dbReference type="PANTHER" id="PTHR46383:SF2">
    <property type="entry name" value="AMINOTRANSFERASE"/>
    <property type="match status" value="1"/>
</dbReference>
<dbReference type="RefSeq" id="WP_150069379.1">
    <property type="nucleotide sequence ID" value="NZ_JBEPDJ010000029.1"/>
</dbReference>
<dbReference type="InterPro" id="IPR050596">
    <property type="entry name" value="AspAT/PAT-like"/>
</dbReference>
<dbReference type="PANTHER" id="PTHR46383">
    <property type="entry name" value="ASPARTATE AMINOTRANSFERASE"/>
    <property type="match status" value="1"/>
</dbReference>
<dbReference type="Pfam" id="PF00155">
    <property type="entry name" value="Aminotran_1_2"/>
    <property type="match status" value="1"/>
</dbReference>
<dbReference type="GO" id="GO:0030170">
    <property type="term" value="F:pyridoxal phosphate binding"/>
    <property type="evidence" value="ECO:0007669"/>
    <property type="project" value="InterPro"/>
</dbReference>
<comment type="caution">
    <text evidence="8">The sequence shown here is derived from an EMBL/GenBank/DDBJ whole genome shotgun (WGS) entry which is preliminary data.</text>
</comment>
<evidence type="ECO:0000256" key="1">
    <source>
        <dbReference type="ARBA" id="ARBA00001933"/>
    </source>
</evidence>
<dbReference type="CDD" id="cd00609">
    <property type="entry name" value="AAT_like"/>
    <property type="match status" value="1"/>
</dbReference>
<dbReference type="GO" id="GO:0008483">
    <property type="term" value="F:transaminase activity"/>
    <property type="evidence" value="ECO:0007669"/>
    <property type="project" value="UniProtKB-KW"/>
</dbReference>
<evidence type="ECO:0000313" key="8">
    <source>
        <dbReference type="EMBL" id="KAA5829094.1"/>
    </source>
</evidence>
<feature type="domain" description="Aminotransferase class I/classII large" evidence="7">
    <location>
        <begin position="36"/>
        <end position="383"/>
    </location>
</feature>
<dbReference type="SMR" id="A0A5M7BP97"/>
<evidence type="ECO:0000259" key="7">
    <source>
        <dbReference type="Pfam" id="PF00155"/>
    </source>
</evidence>
<evidence type="ECO:0000256" key="5">
    <source>
        <dbReference type="ARBA" id="ARBA00022898"/>
    </source>
</evidence>
<keyword evidence="3 6" id="KW-0032">Aminotransferase</keyword>
<evidence type="ECO:0000256" key="3">
    <source>
        <dbReference type="ARBA" id="ARBA00022576"/>
    </source>
</evidence>